<accession>A0A133UQD5</accession>
<protein>
    <recommendedName>
        <fullName evidence="8">Putative nickel-responsive regulator</fullName>
    </recommendedName>
</protein>
<feature type="binding site" evidence="8">
    <location>
        <position position="81"/>
    </location>
    <ligand>
        <name>Ni(2+)</name>
        <dbReference type="ChEBI" id="CHEBI:49786"/>
    </ligand>
</feature>
<keyword evidence="4 8" id="KW-0479">Metal-binding</keyword>
<dbReference type="CDD" id="cd22231">
    <property type="entry name" value="RHH_NikR_HicB-like"/>
    <property type="match status" value="1"/>
</dbReference>
<dbReference type="InterPro" id="IPR045865">
    <property type="entry name" value="ACT-like_dom_sf"/>
</dbReference>
<comment type="function">
    <text evidence="1 8">Transcriptional regulator.</text>
</comment>
<evidence type="ECO:0000256" key="3">
    <source>
        <dbReference type="ARBA" id="ARBA00022596"/>
    </source>
</evidence>
<feature type="domain" description="Ribbon-helix-helix protein CopG" evidence="9">
    <location>
        <begin position="7"/>
        <end position="45"/>
    </location>
</feature>
<comment type="caution">
    <text evidence="11">The sequence shown here is derived from an EMBL/GenBank/DDBJ whole genome shotgun (WGS) entry which is preliminary data.</text>
</comment>
<dbReference type="InterPro" id="IPR002145">
    <property type="entry name" value="CopG"/>
</dbReference>
<feature type="binding site" evidence="8">
    <location>
        <position position="92"/>
    </location>
    <ligand>
        <name>Ni(2+)</name>
        <dbReference type="ChEBI" id="CHEBI:49786"/>
    </ligand>
</feature>
<evidence type="ECO:0000256" key="6">
    <source>
        <dbReference type="ARBA" id="ARBA00023125"/>
    </source>
</evidence>
<dbReference type="PANTHER" id="PTHR34719">
    <property type="entry name" value="NICKEL-RESPONSIVE REGULATOR"/>
    <property type="match status" value="1"/>
</dbReference>
<dbReference type="AlphaFoldDB" id="A0A133UQD5"/>
<keyword evidence="5 8" id="KW-0805">Transcription regulation</keyword>
<comment type="similarity">
    <text evidence="2 8">Belongs to the transcriptional regulatory CopG/NikR family.</text>
</comment>
<evidence type="ECO:0000256" key="5">
    <source>
        <dbReference type="ARBA" id="ARBA00023015"/>
    </source>
</evidence>
<name>A0A133UQD5_9EURY</name>
<evidence type="ECO:0000259" key="9">
    <source>
        <dbReference type="Pfam" id="PF01402"/>
    </source>
</evidence>
<dbReference type="HAMAP" id="MF_00476">
    <property type="entry name" value="NikR"/>
    <property type="match status" value="1"/>
</dbReference>
<evidence type="ECO:0000256" key="1">
    <source>
        <dbReference type="ARBA" id="ARBA00002339"/>
    </source>
</evidence>
<evidence type="ECO:0000256" key="4">
    <source>
        <dbReference type="ARBA" id="ARBA00022723"/>
    </source>
</evidence>
<evidence type="ECO:0000313" key="12">
    <source>
        <dbReference type="Proteomes" id="UP000070414"/>
    </source>
</evidence>
<dbReference type="SUPFAM" id="SSF55021">
    <property type="entry name" value="ACT-like"/>
    <property type="match status" value="1"/>
</dbReference>
<organism evidence="11 12">
    <name type="scientific">candidate division MSBL1 archaeon SCGC-AAA259I14</name>
    <dbReference type="NCBI Taxonomy" id="1698268"/>
    <lineage>
        <taxon>Archaea</taxon>
        <taxon>Methanobacteriati</taxon>
        <taxon>Methanobacteriota</taxon>
        <taxon>candidate division MSBL1</taxon>
    </lineage>
</organism>
<dbReference type="NCBIfam" id="NF003381">
    <property type="entry name" value="PRK04460.1"/>
    <property type="match status" value="1"/>
</dbReference>
<dbReference type="InterPro" id="IPR027271">
    <property type="entry name" value="Acetolactate_synth/TF_NikR_C"/>
</dbReference>
<dbReference type="InterPro" id="IPR014864">
    <property type="entry name" value="TF_NikR_Ni-bd_C"/>
</dbReference>
<dbReference type="InterPro" id="IPR050192">
    <property type="entry name" value="CopG/NikR_regulator"/>
</dbReference>
<dbReference type="Gene3D" id="1.10.1220.10">
    <property type="entry name" value="Met repressor-like"/>
    <property type="match status" value="1"/>
</dbReference>
<dbReference type="GO" id="GO:0003700">
    <property type="term" value="F:DNA-binding transcription factor activity"/>
    <property type="evidence" value="ECO:0007669"/>
    <property type="project" value="UniProtKB-UniRule"/>
</dbReference>
<dbReference type="InterPro" id="IPR022988">
    <property type="entry name" value="Ni_resp_reg_NikR"/>
</dbReference>
<proteinExistence type="inferred from homology"/>
<feature type="binding site" evidence="8">
    <location>
        <position position="100"/>
    </location>
    <ligand>
        <name>Ni(2+)</name>
        <dbReference type="ChEBI" id="CHEBI:49786"/>
    </ligand>
</feature>
<dbReference type="Pfam" id="PF01402">
    <property type="entry name" value="RHH_1"/>
    <property type="match status" value="1"/>
</dbReference>
<feature type="binding site" evidence="8">
    <location>
        <position position="94"/>
    </location>
    <ligand>
        <name>Ni(2+)</name>
        <dbReference type="ChEBI" id="CHEBI:49786"/>
    </ligand>
</feature>
<dbReference type="GO" id="GO:0016151">
    <property type="term" value="F:nickel cation binding"/>
    <property type="evidence" value="ECO:0007669"/>
    <property type="project" value="UniProtKB-UniRule"/>
</dbReference>
<keyword evidence="12" id="KW-1185">Reference proteome</keyword>
<dbReference type="Pfam" id="PF08753">
    <property type="entry name" value="NikR_C"/>
    <property type="match status" value="1"/>
</dbReference>
<dbReference type="InterPro" id="IPR010985">
    <property type="entry name" value="Ribbon_hlx_hlx"/>
</dbReference>
<feature type="domain" description="Transcription factor NikR nickel binding C-terminal" evidence="10">
    <location>
        <begin position="58"/>
        <end position="133"/>
    </location>
</feature>
<dbReference type="NCBIfam" id="NF002169">
    <property type="entry name" value="PRK01002.1"/>
    <property type="match status" value="1"/>
</dbReference>
<keyword evidence="3 8" id="KW-0533">Nickel</keyword>
<dbReference type="NCBIfam" id="NF002815">
    <property type="entry name" value="PRK02967.1"/>
    <property type="match status" value="1"/>
</dbReference>
<dbReference type="GO" id="GO:0010045">
    <property type="term" value="P:response to nickel cation"/>
    <property type="evidence" value="ECO:0007669"/>
    <property type="project" value="InterPro"/>
</dbReference>
<keyword evidence="7 8" id="KW-0804">Transcription</keyword>
<comment type="cofactor">
    <cofactor evidence="8">
        <name>Ni(2+)</name>
        <dbReference type="ChEBI" id="CHEBI:49786"/>
    </cofactor>
    <text evidence="8">Binds 1 nickel ion per subunit.</text>
</comment>
<dbReference type="InterPro" id="IPR013321">
    <property type="entry name" value="Arc_rbn_hlx_hlx"/>
</dbReference>
<keyword evidence="6 8" id="KW-0238">DNA-binding</keyword>
<evidence type="ECO:0000256" key="7">
    <source>
        <dbReference type="ARBA" id="ARBA00023163"/>
    </source>
</evidence>
<dbReference type="Proteomes" id="UP000070414">
    <property type="component" value="Unassembled WGS sequence"/>
</dbReference>
<reference evidence="11 12" key="1">
    <citation type="journal article" date="2016" name="Sci. Rep.">
        <title>Metabolic traits of an uncultured archaeal lineage -MSBL1- from brine pools of the Red Sea.</title>
        <authorList>
            <person name="Mwirichia R."/>
            <person name="Alam I."/>
            <person name="Rashid M."/>
            <person name="Vinu M."/>
            <person name="Ba-Alawi W."/>
            <person name="Anthony Kamau A."/>
            <person name="Kamanda Ngugi D."/>
            <person name="Goker M."/>
            <person name="Klenk H.P."/>
            <person name="Bajic V."/>
            <person name="Stingl U."/>
        </authorList>
    </citation>
    <scope>NUCLEOTIDE SEQUENCE [LARGE SCALE GENOMIC DNA]</scope>
    <source>
        <strain evidence="11">SCGC-AAA259I14</strain>
    </source>
</reference>
<dbReference type="EMBL" id="LHXS01000062">
    <property type="protein sequence ID" value="KXA96472.1"/>
    <property type="molecule type" value="Genomic_DNA"/>
</dbReference>
<evidence type="ECO:0000256" key="2">
    <source>
        <dbReference type="ARBA" id="ARBA00008478"/>
    </source>
</evidence>
<dbReference type="NCBIfam" id="NF001884">
    <property type="entry name" value="PRK00630.1"/>
    <property type="match status" value="1"/>
</dbReference>
<dbReference type="Gene3D" id="3.30.70.1150">
    <property type="entry name" value="ACT-like. Chain A, domain 2"/>
    <property type="match status" value="1"/>
</dbReference>
<dbReference type="PATRIC" id="fig|1698268.3.peg.794"/>
<dbReference type="SUPFAM" id="SSF47598">
    <property type="entry name" value="Ribbon-helix-helix"/>
    <property type="match status" value="1"/>
</dbReference>
<gene>
    <name evidence="11" type="ORF">AKJ38_03230</name>
</gene>
<dbReference type="PANTHER" id="PTHR34719:SF2">
    <property type="entry name" value="NICKEL-RESPONSIVE REGULATOR"/>
    <property type="match status" value="1"/>
</dbReference>
<dbReference type="GO" id="GO:0003677">
    <property type="term" value="F:DNA binding"/>
    <property type="evidence" value="ECO:0007669"/>
    <property type="project" value="UniProtKB-KW"/>
</dbReference>
<evidence type="ECO:0000313" key="11">
    <source>
        <dbReference type="EMBL" id="KXA96472.1"/>
    </source>
</evidence>
<evidence type="ECO:0000256" key="8">
    <source>
        <dbReference type="HAMAP-Rule" id="MF_00476"/>
    </source>
</evidence>
<evidence type="ECO:0000259" key="10">
    <source>
        <dbReference type="Pfam" id="PF08753"/>
    </source>
</evidence>
<sequence length="136" mass="15658">MKNSETERFGVSMPPDLLKKFDEKIEREMYTNRSEAIRDIIRKTLVEDKWEESDENVVGVLTLVYDHEKRGISDKLNDLQHEGLPNVISSMHVHLDEHNCLETIVIEGKSKEVREISDKLISTKGVKHGNLTKTSI</sequence>